<dbReference type="GO" id="GO:0016757">
    <property type="term" value="F:glycosyltransferase activity"/>
    <property type="evidence" value="ECO:0007669"/>
    <property type="project" value="UniProtKB-KW"/>
</dbReference>
<dbReference type="RefSeq" id="XP_014155814.1">
    <property type="nucleotide sequence ID" value="XM_014300339.1"/>
</dbReference>
<evidence type="ECO:0000256" key="1">
    <source>
        <dbReference type="ARBA" id="ARBA00004167"/>
    </source>
</evidence>
<sequence length="596" mass="67652">MQHVNRHIISTGCRNHISLYLCIVVAISVLCTLVLRCTTVYYDVDLYSPGSSNENLAGALHPTPSEVRDLDLAPGTTSETETSIEQKIHDELEELETNRVKLDGPSVPVYNDLPKHDYDKEWVKCELHGDESMACMYQTLCYDGGTYYAVVAEKDMEVSASIAGYNNISQALGGDGTYNRHVPDRVKLSAMENMGKQSRPFRTGMQMKTISAEFLERLTSGVNGSISWLPDNSLYLQPFCSNCPHPYYSLMAQMPLWNVINNVLNGIKEVMMPRAVFLDSHRDCQSPYFHFWYDIISSVVQNNGLVDVTSIDVANRLGINVSNNEELQRSNGFMMDKSIIWDIEERQIGKSRCAIGRKDISYEHIVCSRNAIAMGTPNVPVTGAIAKHRLRTETFKLNNEPNVDMQAGIGNTVQVVIVDRGDEGRRFENPEEMIATAQNSSHVEDISINVTYVRSLWDLSIYEQFKLFSTMDVLVMGHGAGETNTFFMKTNSAFIEAIPIGWNSRAFRELYSSGGGYYQSIDGSLNITIGEDQRKRWETDQCQRDTRDWQRSHYYEISGCYQLFKYFPIRVDSDELLTTLQRAYRHLKYAKNRVIP</sequence>
<evidence type="ECO:0000256" key="8">
    <source>
        <dbReference type="SAM" id="Phobius"/>
    </source>
</evidence>
<dbReference type="InterPro" id="IPR049625">
    <property type="entry name" value="Glyco_transf_61_cat"/>
</dbReference>
<evidence type="ECO:0000259" key="9">
    <source>
        <dbReference type="Pfam" id="PF04577"/>
    </source>
</evidence>
<dbReference type="EMBL" id="KQ241980">
    <property type="protein sequence ID" value="KNC81912.1"/>
    <property type="molecule type" value="Genomic_DNA"/>
</dbReference>
<evidence type="ECO:0000256" key="6">
    <source>
        <dbReference type="ARBA" id="ARBA00023136"/>
    </source>
</evidence>
<name>A0A0L0FYI9_9EUKA</name>
<evidence type="ECO:0000313" key="10">
    <source>
        <dbReference type="EMBL" id="KNC81912.1"/>
    </source>
</evidence>
<dbReference type="AlphaFoldDB" id="A0A0L0FYI9"/>
<organism evidence="10 11">
    <name type="scientific">Sphaeroforma arctica JP610</name>
    <dbReference type="NCBI Taxonomy" id="667725"/>
    <lineage>
        <taxon>Eukaryota</taxon>
        <taxon>Ichthyosporea</taxon>
        <taxon>Ichthyophonida</taxon>
        <taxon>Sphaeroforma</taxon>
    </lineage>
</organism>
<feature type="transmembrane region" description="Helical" evidence="8">
    <location>
        <begin position="20"/>
        <end position="42"/>
    </location>
</feature>
<dbReference type="GO" id="GO:0016020">
    <property type="term" value="C:membrane"/>
    <property type="evidence" value="ECO:0007669"/>
    <property type="project" value="UniProtKB-SubCell"/>
</dbReference>
<evidence type="ECO:0000256" key="7">
    <source>
        <dbReference type="ARBA" id="ARBA00023180"/>
    </source>
</evidence>
<gene>
    <name evidence="10" type="ORF">SARC_05786</name>
</gene>
<keyword evidence="11" id="KW-1185">Reference proteome</keyword>
<evidence type="ECO:0000313" key="11">
    <source>
        <dbReference type="Proteomes" id="UP000054560"/>
    </source>
</evidence>
<dbReference type="Pfam" id="PF04577">
    <property type="entry name" value="Glyco_transf_61"/>
    <property type="match status" value="1"/>
</dbReference>
<reference evidence="10 11" key="1">
    <citation type="submission" date="2011-02" db="EMBL/GenBank/DDBJ databases">
        <title>The Genome Sequence of Sphaeroforma arctica JP610.</title>
        <authorList>
            <consortium name="The Broad Institute Genome Sequencing Platform"/>
            <person name="Russ C."/>
            <person name="Cuomo C."/>
            <person name="Young S.K."/>
            <person name="Zeng Q."/>
            <person name="Gargeya S."/>
            <person name="Alvarado L."/>
            <person name="Berlin A."/>
            <person name="Chapman S.B."/>
            <person name="Chen Z."/>
            <person name="Freedman E."/>
            <person name="Gellesch M."/>
            <person name="Goldberg J."/>
            <person name="Griggs A."/>
            <person name="Gujja S."/>
            <person name="Heilman E."/>
            <person name="Heiman D."/>
            <person name="Howarth C."/>
            <person name="Mehta T."/>
            <person name="Neiman D."/>
            <person name="Pearson M."/>
            <person name="Roberts A."/>
            <person name="Saif S."/>
            <person name="Shea T."/>
            <person name="Shenoy N."/>
            <person name="Sisk P."/>
            <person name="Stolte C."/>
            <person name="Sykes S."/>
            <person name="White J."/>
            <person name="Yandava C."/>
            <person name="Burger G."/>
            <person name="Gray M.W."/>
            <person name="Holland P.W.H."/>
            <person name="King N."/>
            <person name="Lang F.B.F."/>
            <person name="Roger A.J."/>
            <person name="Ruiz-Trillo I."/>
            <person name="Haas B."/>
            <person name="Nusbaum C."/>
            <person name="Birren B."/>
        </authorList>
    </citation>
    <scope>NUCLEOTIDE SEQUENCE [LARGE SCALE GENOMIC DNA]</scope>
    <source>
        <strain evidence="10 11">JP610</strain>
    </source>
</reference>
<feature type="domain" description="Glycosyltransferase 61 catalytic" evidence="9">
    <location>
        <begin position="288"/>
        <end position="494"/>
    </location>
</feature>
<protein>
    <recommendedName>
        <fullName evidence="9">Glycosyltransferase 61 catalytic domain-containing protein</fullName>
    </recommendedName>
</protein>
<accession>A0A0L0FYI9</accession>
<dbReference type="PANTHER" id="PTHR20961:SF38">
    <property type="entry name" value="PROTEIN O-LINKED-MANNOSE BETA-1,4-N-ACETYLGLUCOSAMINYLTRANSFERASE 2"/>
    <property type="match status" value="1"/>
</dbReference>
<keyword evidence="7" id="KW-0325">Glycoprotein</keyword>
<dbReference type="InterPro" id="IPR007657">
    <property type="entry name" value="Glycosyltransferase_61"/>
</dbReference>
<dbReference type="Proteomes" id="UP000054560">
    <property type="component" value="Unassembled WGS sequence"/>
</dbReference>
<evidence type="ECO:0000256" key="3">
    <source>
        <dbReference type="ARBA" id="ARBA00022679"/>
    </source>
</evidence>
<keyword evidence="5 8" id="KW-1133">Transmembrane helix</keyword>
<evidence type="ECO:0000256" key="2">
    <source>
        <dbReference type="ARBA" id="ARBA00022676"/>
    </source>
</evidence>
<keyword evidence="4 8" id="KW-0812">Transmembrane</keyword>
<comment type="subcellular location">
    <subcellularLocation>
        <location evidence="1">Membrane</location>
        <topology evidence="1">Single-pass membrane protein</topology>
    </subcellularLocation>
</comment>
<dbReference type="GeneID" id="25906290"/>
<keyword evidence="6 8" id="KW-0472">Membrane</keyword>
<evidence type="ECO:0000256" key="5">
    <source>
        <dbReference type="ARBA" id="ARBA00022989"/>
    </source>
</evidence>
<keyword evidence="2" id="KW-0328">Glycosyltransferase</keyword>
<keyword evidence="3" id="KW-0808">Transferase</keyword>
<dbReference type="PANTHER" id="PTHR20961">
    <property type="entry name" value="GLYCOSYLTRANSFERASE"/>
    <property type="match status" value="1"/>
</dbReference>
<proteinExistence type="predicted"/>
<evidence type="ECO:0000256" key="4">
    <source>
        <dbReference type="ARBA" id="ARBA00022692"/>
    </source>
</evidence>